<name>A0A081C1P1_VECG1</name>
<reference evidence="2" key="1">
    <citation type="journal article" date="2015" name="PeerJ">
        <title>First genomic representation of candidate bacterial phylum KSB3 points to enhanced environmental sensing as a trigger of wastewater bulking.</title>
        <authorList>
            <person name="Sekiguchi Y."/>
            <person name="Ohashi A."/>
            <person name="Parks D.H."/>
            <person name="Yamauchi T."/>
            <person name="Tyson G.W."/>
            <person name="Hugenholtz P."/>
        </authorList>
    </citation>
    <scope>NUCLEOTIDE SEQUENCE [LARGE SCALE GENOMIC DNA]</scope>
</reference>
<protein>
    <submittedName>
        <fullName evidence="2">Uncharacterized protein</fullName>
    </submittedName>
</protein>
<dbReference type="Proteomes" id="UP000030661">
    <property type="component" value="Unassembled WGS sequence"/>
</dbReference>
<evidence type="ECO:0000313" key="3">
    <source>
        <dbReference type="Proteomes" id="UP000030661"/>
    </source>
</evidence>
<feature type="region of interest" description="Disordered" evidence="1">
    <location>
        <begin position="51"/>
        <end position="71"/>
    </location>
</feature>
<gene>
    <name evidence="2" type="ORF">U27_05470</name>
</gene>
<dbReference type="AlphaFoldDB" id="A0A081C1P1"/>
<dbReference type="HOGENOM" id="CLU_2434852_0_0_0"/>
<keyword evidence="3" id="KW-1185">Reference proteome</keyword>
<dbReference type="STRING" id="1499967.U27_05470"/>
<evidence type="ECO:0000256" key="1">
    <source>
        <dbReference type="SAM" id="MobiDB-lite"/>
    </source>
</evidence>
<accession>A0A081C1P1</accession>
<organism evidence="2">
    <name type="scientific">Vecturithrix granuli</name>
    <dbReference type="NCBI Taxonomy" id="1499967"/>
    <lineage>
        <taxon>Bacteria</taxon>
        <taxon>Candidatus Moduliflexota</taxon>
        <taxon>Candidatus Vecturitrichia</taxon>
        <taxon>Candidatus Vecturitrichales</taxon>
        <taxon>Candidatus Vecturitrichaceae</taxon>
        <taxon>Candidatus Vecturithrix</taxon>
    </lineage>
</organism>
<sequence>MNVLNTLMDCVREMMVLETEAKEDGILIVKTPKSLWGKKVKVQVHELRRKTKSRKAVARSKSAPVTKEQKHQASLAQWEKIKAILQEIDQLTLPQRTIEEILHDLHEFRESL</sequence>
<proteinExistence type="predicted"/>
<dbReference type="EMBL" id="DF820467">
    <property type="protein sequence ID" value="GAK58496.1"/>
    <property type="molecule type" value="Genomic_DNA"/>
</dbReference>
<evidence type="ECO:0000313" key="2">
    <source>
        <dbReference type="EMBL" id="GAK58496.1"/>
    </source>
</evidence>